<sequence length="409" mass="44073">MAAFEYSALNARGKQEKGLIEAETARQARALLRERGLTPMELKEVAEQRGKTGGDGGGTVKTSGGSLSSTELSLFTRQLATLFRSGLPLDEALTAVAQQSESAKVKRIVLGIRSRVIEGDSLASALAQFPSAFPTLFRATVEAGEQAGKLDHVLERLADYVERRQAMQSKILLATFYPAILTLVAIGVVSLLLTYVVPKVVEVFDSIGADLPVLTKMMIATSGFLRNYGVFLVIALALGGWLFARAMRGDAFRRRVHQRQLKLPLIGRLTRGANTGRFTRTLGILFGAGVPILDAMRIGTQVVGNLPMRDAIEEAAKRVREGAGLARSLEASKLFPPITVHLIASGEASGKLDEMLDRAADNQEREVETLIAALMGIFEPVLILAMGGIVLLIVLAILLPIFDLNTLVK</sequence>
<proteinExistence type="inferred from homology"/>
<dbReference type="EMBL" id="RJVO01000005">
    <property type="protein sequence ID" value="ROH89162.1"/>
    <property type="molecule type" value="Genomic_DNA"/>
</dbReference>
<evidence type="ECO:0000256" key="8">
    <source>
        <dbReference type="SAM" id="Phobius"/>
    </source>
</evidence>
<dbReference type="GO" id="GO:0005886">
    <property type="term" value="C:plasma membrane"/>
    <property type="evidence" value="ECO:0007669"/>
    <property type="project" value="UniProtKB-SubCell"/>
</dbReference>
<dbReference type="NCBIfam" id="TIGR02120">
    <property type="entry name" value="GspF"/>
    <property type="match status" value="1"/>
</dbReference>
<accession>A0A3N0V948</accession>
<gene>
    <name evidence="10" type="primary">gspF</name>
    <name evidence="10" type="ORF">ED208_12195</name>
</gene>
<keyword evidence="3" id="KW-1003">Cell membrane</keyword>
<dbReference type="Gene3D" id="1.20.81.30">
    <property type="entry name" value="Type II secretion system (T2SS), domain F"/>
    <property type="match status" value="2"/>
</dbReference>
<dbReference type="GO" id="GO:0015628">
    <property type="term" value="P:protein secretion by the type II secretion system"/>
    <property type="evidence" value="ECO:0007669"/>
    <property type="project" value="InterPro"/>
</dbReference>
<dbReference type="InterPro" id="IPR018076">
    <property type="entry name" value="T2SS_GspF_dom"/>
</dbReference>
<keyword evidence="4" id="KW-0997">Cell inner membrane</keyword>
<comment type="caution">
    <text evidence="10">The sequence shown here is derived from an EMBL/GenBank/DDBJ whole genome shotgun (WGS) entry which is preliminary data.</text>
</comment>
<dbReference type="FunFam" id="1.20.81.30:FF:000001">
    <property type="entry name" value="Type II secretion system protein F"/>
    <property type="match status" value="2"/>
</dbReference>
<protein>
    <submittedName>
        <fullName evidence="10">Type II secretion system protein GspF</fullName>
    </submittedName>
</protein>
<dbReference type="PANTHER" id="PTHR30012">
    <property type="entry name" value="GENERAL SECRETION PATHWAY PROTEIN"/>
    <property type="match status" value="1"/>
</dbReference>
<dbReference type="InterPro" id="IPR042094">
    <property type="entry name" value="T2SS_GspF_sf"/>
</dbReference>
<dbReference type="Proteomes" id="UP000282106">
    <property type="component" value="Unassembled WGS sequence"/>
</dbReference>
<feature type="transmembrane region" description="Helical" evidence="8">
    <location>
        <begin position="217"/>
        <end position="244"/>
    </location>
</feature>
<dbReference type="PRINTS" id="PR00812">
    <property type="entry name" value="BCTERIALGSPF"/>
</dbReference>
<dbReference type="GO" id="GO:0015627">
    <property type="term" value="C:type II protein secretion system complex"/>
    <property type="evidence" value="ECO:0007669"/>
    <property type="project" value="InterPro"/>
</dbReference>
<evidence type="ECO:0000256" key="4">
    <source>
        <dbReference type="ARBA" id="ARBA00022519"/>
    </source>
</evidence>
<name>A0A3N0V948_9GAMM</name>
<organism evidence="10 11">
    <name type="scientific">Stagnimonas aquatica</name>
    <dbReference type="NCBI Taxonomy" id="2689987"/>
    <lineage>
        <taxon>Bacteria</taxon>
        <taxon>Pseudomonadati</taxon>
        <taxon>Pseudomonadota</taxon>
        <taxon>Gammaproteobacteria</taxon>
        <taxon>Nevskiales</taxon>
        <taxon>Nevskiaceae</taxon>
        <taxon>Stagnimonas</taxon>
    </lineage>
</organism>
<dbReference type="PANTHER" id="PTHR30012:SF0">
    <property type="entry name" value="TYPE II SECRETION SYSTEM PROTEIN F-RELATED"/>
    <property type="match status" value="1"/>
</dbReference>
<keyword evidence="11" id="KW-1185">Reference proteome</keyword>
<dbReference type="AlphaFoldDB" id="A0A3N0V948"/>
<comment type="similarity">
    <text evidence="2">Belongs to the GSP F family.</text>
</comment>
<dbReference type="RefSeq" id="WP_123212184.1">
    <property type="nucleotide sequence ID" value="NZ_RJVO01000005.1"/>
</dbReference>
<comment type="subcellular location">
    <subcellularLocation>
        <location evidence="1">Cell inner membrane</location>
        <topology evidence="1">Multi-pass membrane protein</topology>
    </subcellularLocation>
</comment>
<dbReference type="InParanoid" id="A0A3N0V948"/>
<evidence type="ECO:0000256" key="1">
    <source>
        <dbReference type="ARBA" id="ARBA00004429"/>
    </source>
</evidence>
<evidence type="ECO:0000313" key="11">
    <source>
        <dbReference type="Proteomes" id="UP000282106"/>
    </source>
</evidence>
<evidence type="ECO:0000313" key="10">
    <source>
        <dbReference type="EMBL" id="ROH89162.1"/>
    </source>
</evidence>
<dbReference type="FunCoup" id="A0A3N0V948">
    <property type="interactions" value="260"/>
</dbReference>
<feature type="transmembrane region" description="Helical" evidence="8">
    <location>
        <begin position="171"/>
        <end position="197"/>
    </location>
</feature>
<evidence type="ECO:0000256" key="5">
    <source>
        <dbReference type="ARBA" id="ARBA00022692"/>
    </source>
</evidence>
<keyword evidence="7 8" id="KW-0472">Membrane</keyword>
<keyword evidence="6 8" id="KW-1133">Transmembrane helix</keyword>
<evidence type="ECO:0000256" key="7">
    <source>
        <dbReference type="ARBA" id="ARBA00023136"/>
    </source>
</evidence>
<reference evidence="10 11" key="1">
    <citation type="submission" date="2018-10" db="EMBL/GenBank/DDBJ databases">
        <authorList>
            <person name="Chen W.-M."/>
        </authorList>
    </citation>
    <scope>NUCLEOTIDE SEQUENCE [LARGE SCALE GENOMIC DNA]</scope>
    <source>
        <strain evidence="10 11">THS-13</strain>
    </source>
</reference>
<dbReference type="InterPro" id="IPR011850">
    <property type="entry name" value="T2SS_GspF"/>
</dbReference>
<feature type="domain" description="Type II secretion system protein GspF" evidence="9">
    <location>
        <begin position="75"/>
        <end position="198"/>
    </location>
</feature>
<dbReference type="InterPro" id="IPR003004">
    <property type="entry name" value="GspF/PilC"/>
</dbReference>
<evidence type="ECO:0000259" key="9">
    <source>
        <dbReference type="Pfam" id="PF00482"/>
    </source>
</evidence>
<feature type="transmembrane region" description="Helical" evidence="8">
    <location>
        <begin position="381"/>
        <end position="402"/>
    </location>
</feature>
<evidence type="ECO:0000256" key="6">
    <source>
        <dbReference type="ARBA" id="ARBA00022989"/>
    </source>
</evidence>
<evidence type="ECO:0000256" key="3">
    <source>
        <dbReference type="ARBA" id="ARBA00022475"/>
    </source>
</evidence>
<keyword evidence="5 8" id="KW-0812">Transmembrane</keyword>
<feature type="domain" description="Type II secretion system protein GspF" evidence="9">
    <location>
        <begin position="278"/>
        <end position="400"/>
    </location>
</feature>
<evidence type="ECO:0000256" key="2">
    <source>
        <dbReference type="ARBA" id="ARBA00005745"/>
    </source>
</evidence>
<dbReference type="Pfam" id="PF00482">
    <property type="entry name" value="T2SSF"/>
    <property type="match status" value="2"/>
</dbReference>